<comment type="similarity">
    <text evidence="1">Belongs to the JARID1 histone demethylase family.</text>
</comment>
<protein>
    <recommendedName>
        <fullName evidence="2">Cupin-like domain-containing protein</fullName>
    </recommendedName>
</protein>
<sequence length="364" mass="39755">MTSGSAGLGVGCRKHVSRCWNCCLDCIWTGTSGRAGVRRGSWMERKAARGNLPAVEVELPVGMKRKAAGRISRVWPFGLFLEWGMGSALEQFREEVNLVLWPPSASPLLYPMPIFGEASNHSSIDLVNPDFSMHGRAMNSKEYSQKIDLCSGDALFIPEGWNGIRDDISAGKASPARSLLRQPPTTPLPLTATNYTATPVIFLGSDYWDLSHIANSLPFKASPPTQIDEHILHSISTRQSSYFWSPLQSSIFSFETIAEGLLAFSHISSIGAAVSPPPASRFLRLLHLVRRWRIDPAGENKEFELEGGGGCSKWSFLGRFSRRVGGNEANAAIGSFVYPPSGGVCPKRSCETHKQIEPLPPNLG</sequence>
<proteinExistence type="inferred from homology"/>
<name>A0ABR2MGU6_9ASPA</name>
<evidence type="ECO:0000313" key="3">
    <source>
        <dbReference type="EMBL" id="KAK8963225.1"/>
    </source>
</evidence>
<evidence type="ECO:0000313" key="4">
    <source>
        <dbReference type="Proteomes" id="UP001412067"/>
    </source>
</evidence>
<gene>
    <name evidence="3" type="ORF">KSP40_PGU004342</name>
</gene>
<reference evidence="3 4" key="1">
    <citation type="journal article" date="2022" name="Nat. Plants">
        <title>Genomes of leafy and leafless Platanthera orchids illuminate the evolution of mycoheterotrophy.</title>
        <authorList>
            <person name="Li M.H."/>
            <person name="Liu K.W."/>
            <person name="Li Z."/>
            <person name="Lu H.C."/>
            <person name="Ye Q.L."/>
            <person name="Zhang D."/>
            <person name="Wang J.Y."/>
            <person name="Li Y.F."/>
            <person name="Zhong Z.M."/>
            <person name="Liu X."/>
            <person name="Yu X."/>
            <person name="Liu D.K."/>
            <person name="Tu X.D."/>
            <person name="Liu B."/>
            <person name="Hao Y."/>
            <person name="Liao X.Y."/>
            <person name="Jiang Y.T."/>
            <person name="Sun W.H."/>
            <person name="Chen J."/>
            <person name="Chen Y.Q."/>
            <person name="Ai Y."/>
            <person name="Zhai J.W."/>
            <person name="Wu S.S."/>
            <person name="Zhou Z."/>
            <person name="Hsiao Y.Y."/>
            <person name="Wu W.L."/>
            <person name="Chen Y.Y."/>
            <person name="Lin Y.F."/>
            <person name="Hsu J.L."/>
            <person name="Li C.Y."/>
            <person name="Wang Z.W."/>
            <person name="Zhao X."/>
            <person name="Zhong W.Y."/>
            <person name="Ma X.K."/>
            <person name="Ma L."/>
            <person name="Huang J."/>
            <person name="Chen G.Z."/>
            <person name="Huang M.Z."/>
            <person name="Huang L."/>
            <person name="Peng D.H."/>
            <person name="Luo Y.B."/>
            <person name="Zou S.Q."/>
            <person name="Chen S.P."/>
            <person name="Lan S."/>
            <person name="Tsai W.C."/>
            <person name="Van de Peer Y."/>
            <person name="Liu Z.J."/>
        </authorList>
    </citation>
    <scope>NUCLEOTIDE SEQUENCE [LARGE SCALE GENOMIC DNA]</scope>
    <source>
        <strain evidence="3">Lor288</strain>
    </source>
</reference>
<organism evidence="3 4">
    <name type="scientific">Platanthera guangdongensis</name>
    <dbReference type="NCBI Taxonomy" id="2320717"/>
    <lineage>
        <taxon>Eukaryota</taxon>
        <taxon>Viridiplantae</taxon>
        <taxon>Streptophyta</taxon>
        <taxon>Embryophyta</taxon>
        <taxon>Tracheophyta</taxon>
        <taxon>Spermatophyta</taxon>
        <taxon>Magnoliopsida</taxon>
        <taxon>Liliopsida</taxon>
        <taxon>Asparagales</taxon>
        <taxon>Orchidaceae</taxon>
        <taxon>Orchidoideae</taxon>
        <taxon>Orchideae</taxon>
        <taxon>Orchidinae</taxon>
        <taxon>Platanthera</taxon>
    </lineage>
</organism>
<dbReference type="InterPro" id="IPR014710">
    <property type="entry name" value="RmlC-like_jellyroll"/>
</dbReference>
<dbReference type="InterPro" id="IPR041667">
    <property type="entry name" value="Cupin_8"/>
</dbReference>
<evidence type="ECO:0000259" key="2">
    <source>
        <dbReference type="Pfam" id="PF13621"/>
    </source>
</evidence>
<keyword evidence="4" id="KW-1185">Reference proteome</keyword>
<dbReference type="Proteomes" id="UP001412067">
    <property type="component" value="Unassembled WGS sequence"/>
</dbReference>
<feature type="domain" description="Cupin-like" evidence="2">
    <location>
        <begin position="98"/>
        <end position="161"/>
    </location>
</feature>
<comment type="caution">
    <text evidence="3">The sequence shown here is derived from an EMBL/GenBank/DDBJ whole genome shotgun (WGS) entry which is preliminary data.</text>
</comment>
<accession>A0ABR2MGU6</accession>
<dbReference type="Pfam" id="PF13621">
    <property type="entry name" value="Cupin_8"/>
    <property type="match status" value="1"/>
</dbReference>
<dbReference type="EMBL" id="JBBWWR010000007">
    <property type="protein sequence ID" value="KAK8963225.1"/>
    <property type="molecule type" value="Genomic_DNA"/>
</dbReference>
<dbReference type="Gene3D" id="2.60.120.10">
    <property type="entry name" value="Jelly Rolls"/>
    <property type="match status" value="1"/>
</dbReference>
<dbReference type="SUPFAM" id="SSF51197">
    <property type="entry name" value="Clavaminate synthase-like"/>
    <property type="match status" value="1"/>
</dbReference>
<evidence type="ECO:0000256" key="1">
    <source>
        <dbReference type="ARBA" id="ARBA00006801"/>
    </source>
</evidence>